<dbReference type="InterPro" id="IPR007278">
    <property type="entry name" value="DUF397"/>
</dbReference>
<protein>
    <recommendedName>
        <fullName evidence="1">DUF397 domain-containing protein</fullName>
    </recommendedName>
</protein>
<organism evidence="2 3">
    <name type="scientific">Spinactinospora alkalitolerans</name>
    <dbReference type="NCBI Taxonomy" id="687207"/>
    <lineage>
        <taxon>Bacteria</taxon>
        <taxon>Bacillati</taxon>
        <taxon>Actinomycetota</taxon>
        <taxon>Actinomycetes</taxon>
        <taxon>Streptosporangiales</taxon>
        <taxon>Nocardiopsidaceae</taxon>
        <taxon>Spinactinospora</taxon>
    </lineage>
</organism>
<dbReference type="EMBL" id="JACCCC010000001">
    <property type="protein sequence ID" value="NYE45567.1"/>
    <property type="molecule type" value="Genomic_DNA"/>
</dbReference>
<accession>A0A852TQJ9</accession>
<dbReference type="RefSeq" id="WP_179641759.1">
    <property type="nucleotide sequence ID" value="NZ_BAAAYY010000002.1"/>
</dbReference>
<evidence type="ECO:0000313" key="3">
    <source>
        <dbReference type="Proteomes" id="UP000589036"/>
    </source>
</evidence>
<gene>
    <name evidence="2" type="ORF">HDA32_000687</name>
</gene>
<dbReference type="Proteomes" id="UP000589036">
    <property type="component" value="Unassembled WGS sequence"/>
</dbReference>
<evidence type="ECO:0000313" key="2">
    <source>
        <dbReference type="EMBL" id="NYE45567.1"/>
    </source>
</evidence>
<reference evidence="2 3" key="1">
    <citation type="submission" date="2020-07" db="EMBL/GenBank/DDBJ databases">
        <title>Sequencing the genomes of 1000 actinobacteria strains.</title>
        <authorList>
            <person name="Klenk H.-P."/>
        </authorList>
    </citation>
    <scope>NUCLEOTIDE SEQUENCE [LARGE SCALE GENOMIC DNA]</scope>
    <source>
        <strain evidence="2 3">CXB654</strain>
    </source>
</reference>
<sequence>MLSQEKLPIQAEGLWRKSSYSGGNGDCVEVADLRPARGVRDSKHPDRAALFFGSAEWAAFVTAARARGL</sequence>
<evidence type="ECO:0000259" key="1">
    <source>
        <dbReference type="Pfam" id="PF04149"/>
    </source>
</evidence>
<name>A0A852TQJ9_9ACTN</name>
<dbReference type="AlphaFoldDB" id="A0A852TQJ9"/>
<comment type="caution">
    <text evidence="2">The sequence shown here is derived from an EMBL/GenBank/DDBJ whole genome shotgun (WGS) entry which is preliminary data.</text>
</comment>
<dbReference type="Pfam" id="PF04149">
    <property type="entry name" value="DUF397"/>
    <property type="match status" value="1"/>
</dbReference>
<keyword evidence="3" id="KW-1185">Reference proteome</keyword>
<proteinExistence type="predicted"/>
<feature type="domain" description="DUF397" evidence="1">
    <location>
        <begin position="15"/>
        <end position="65"/>
    </location>
</feature>